<gene>
    <name evidence="1" type="ORF">NC662_13390</name>
</gene>
<keyword evidence="2" id="KW-1185">Reference proteome</keyword>
<accession>A0ABU2F2B2</accession>
<protein>
    <submittedName>
        <fullName evidence="1">Uncharacterized protein</fullName>
    </submittedName>
</protein>
<evidence type="ECO:0000313" key="2">
    <source>
        <dbReference type="Proteomes" id="UP001248536"/>
    </source>
</evidence>
<dbReference type="RefSeq" id="WP_152423044.1">
    <property type="nucleotide sequence ID" value="NZ_BAABDY010000004.1"/>
</dbReference>
<evidence type="ECO:0000313" key="1">
    <source>
        <dbReference type="EMBL" id="MDS0254707.1"/>
    </source>
</evidence>
<dbReference type="EMBL" id="JAMQCP010000002">
    <property type="protein sequence ID" value="MDS0254707.1"/>
    <property type="molecule type" value="Genomic_DNA"/>
</dbReference>
<organism evidence="1 2">
    <name type="scientific">Haloarcula argentinensis</name>
    <dbReference type="NCBI Taxonomy" id="43776"/>
    <lineage>
        <taxon>Archaea</taxon>
        <taxon>Methanobacteriati</taxon>
        <taxon>Methanobacteriota</taxon>
        <taxon>Stenosarchaea group</taxon>
        <taxon>Halobacteria</taxon>
        <taxon>Halobacteriales</taxon>
        <taxon>Haloarculaceae</taxon>
        <taxon>Haloarcula</taxon>
    </lineage>
</organism>
<name>A0ABU2F2B2_HALAR</name>
<proteinExistence type="predicted"/>
<dbReference type="Proteomes" id="UP001248536">
    <property type="component" value="Unassembled WGS sequence"/>
</dbReference>
<sequence>MVTSCAVYNITRDIDIDDVYSRFTSGGASYNRPPSHVDDPLLTDVSNVQRTSEGIECTVRYDIEDTVPVREGEDPWIDTLKTTTVRISENNFILNKFDSKTKAAREVGRVLEIGTDGYDPVEFSSATILGVVAEDSEGTNQETWKNPTEHADTATLYGDISDSALAADFDTDGRPSWVRFESSQYPQREVGISSNKDSVVFVGDWDFPEMESYISNVVIPNNS</sequence>
<reference evidence="1 2" key="1">
    <citation type="submission" date="2022-06" db="EMBL/GenBank/DDBJ databases">
        <title>Haloarcula sp. a new haloarchaeum isolate from saline soil.</title>
        <authorList>
            <person name="Strakova D."/>
            <person name="Galisteo C."/>
            <person name="Sanchez-Porro C."/>
            <person name="Ventosa A."/>
        </authorList>
    </citation>
    <scope>NUCLEOTIDE SEQUENCE [LARGE SCALE GENOMIC DNA]</scope>
    <source>
        <strain evidence="1 2">JCM 15760</strain>
    </source>
</reference>
<comment type="caution">
    <text evidence="1">The sequence shown here is derived from an EMBL/GenBank/DDBJ whole genome shotgun (WGS) entry which is preliminary data.</text>
</comment>